<organism evidence="2 3">
    <name type="scientific">Sarcoptes scabiei</name>
    <name type="common">Itch mite</name>
    <name type="synonym">Acarus scabiei</name>
    <dbReference type="NCBI Taxonomy" id="52283"/>
    <lineage>
        <taxon>Eukaryota</taxon>
        <taxon>Metazoa</taxon>
        <taxon>Ecdysozoa</taxon>
        <taxon>Arthropoda</taxon>
        <taxon>Chelicerata</taxon>
        <taxon>Arachnida</taxon>
        <taxon>Acari</taxon>
        <taxon>Acariformes</taxon>
        <taxon>Sarcoptiformes</taxon>
        <taxon>Astigmata</taxon>
        <taxon>Psoroptidia</taxon>
        <taxon>Sarcoptoidea</taxon>
        <taxon>Sarcoptidae</taxon>
        <taxon>Sarcoptinae</taxon>
        <taxon>Sarcoptes</taxon>
    </lineage>
</organism>
<evidence type="ECO:0000313" key="2">
    <source>
        <dbReference type="EMBL" id="KPM09167.1"/>
    </source>
</evidence>
<dbReference type="EMBL" id="JXLN01013206">
    <property type="protein sequence ID" value="KPM09167.1"/>
    <property type="molecule type" value="Genomic_DNA"/>
</dbReference>
<dbReference type="OrthoDB" id="10039052at2759"/>
<dbReference type="Proteomes" id="UP000616769">
    <property type="component" value="Unassembled WGS sequence"/>
</dbReference>
<feature type="region of interest" description="Disordered" evidence="1">
    <location>
        <begin position="1"/>
        <end position="159"/>
    </location>
</feature>
<reference evidence="2 3" key="1">
    <citation type="journal article" date="2015" name="Parasit. Vectors">
        <title>Draft genome of the scabies mite.</title>
        <authorList>
            <person name="Rider S.D.Jr."/>
            <person name="Morgan M.S."/>
            <person name="Arlian L.G."/>
        </authorList>
    </citation>
    <scope>NUCLEOTIDE SEQUENCE [LARGE SCALE GENOMIC DNA]</scope>
    <source>
        <strain evidence="2">Arlian Lab</strain>
    </source>
</reference>
<evidence type="ECO:0000256" key="1">
    <source>
        <dbReference type="SAM" id="MobiDB-lite"/>
    </source>
</evidence>
<dbReference type="VEuPathDB" id="VectorBase:SSCA005173"/>
<feature type="compositionally biased region" description="Low complexity" evidence="1">
    <location>
        <begin position="13"/>
        <end position="31"/>
    </location>
</feature>
<feature type="compositionally biased region" description="Basic and acidic residues" evidence="1">
    <location>
        <begin position="1"/>
        <end position="12"/>
    </location>
</feature>
<gene>
    <name evidence="2" type="ORF">QR98_0077000</name>
</gene>
<comment type="caution">
    <text evidence="2">The sequence shown here is derived from an EMBL/GenBank/DDBJ whole genome shotgun (WGS) entry which is preliminary data.</text>
</comment>
<sequence>MRIDEPEREDQKFSLQKQQQFQSQNTKNQTKIVSIDGGGGVDVGDRNEPIYAVADKSKKTSKKADPFVNDRIDLEGKENRPVPPIRSSSTLSNVSLRNQNVNQNNVIDQQLDQKQSKQNHQSQKLSKPKPPIRVASMHYQQKPEVSPKPKNLLIKSNTQ</sequence>
<name>A0A132AE12_SARSC</name>
<protein>
    <submittedName>
        <fullName evidence="2">Uncharacterized protein</fullName>
    </submittedName>
</protein>
<feature type="compositionally biased region" description="Low complexity" evidence="1">
    <location>
        <begin position="91"/>
        <end position="125"/>
    </location>
</feature>
<feature type="compositionally biased region" description="Basic and acidic residues" evidence="1">
    <location>
        <begin position="55"/>
        <end position="80"/>
    </location>
</feature>
<evidence type="ECO:0000313" key="3">
    <source>
        <dbReference type="Proteomes" id="UP000616769"/>
    </source>
</evidence>
<proteinExistence type="predicted"/>
<dbReference type="AlphaFoldDB" id="A0A132AE12"/>
<accession>A0A132AE12</accession>